<accession>A0A2U3L5W4</accession>
<gene>
    <name evidence="2" type="ORF">SBA1_730015</name>
</gene>
<dbReference type="SUPFAM" id="SSF52833">
    <property type="entry name" value="Thioredoxin-like"/>
    <property type="match status" value="1"/>
</dbReference>
<evidence type="ECO:0000313" key="3">
    <source>
        <dbReference type="Proteomes" id="UP000238701"/>
    </source>
</evidence>
<keyword evidence="1" id="KW-1133">Transmembrane helix</keyword>
<keyword evidence="1" id="KW-0472">Membrane</keyword>
<dbReference type="AlphaFoldDB" id="A0A2U3L5W4"/>
<name>A0A2U3L5W4_9BACT</name>
<protein>
    <recommendedName>
        <fullName evidence="4">Alkyl hydroperoxide reductase subunit C/ Thiol specific antioxidant domain-containing protein</fullName>
    </recommendedName>
</protein>
<sequence>MKKTVVAAVCLIGTLWVITCGALYHVMRQPPERFARVMSRIPGPVAFLVLPFETLWLRARAGNLEVGERAPDFTLARLDTGEQTQLSSFAAQGRPVVLVFGSYT</sequence>
<dbReference type="OrthoDB" id="122110at2"/>
<feature type="transmembrane region" description="Helical" evidence="1">
    <location>
        <begin position="6"/>
        <end position="26"/>
    </location>
</feature>
<dbReference type="EMBL" id="OMOD01000170">
    <property type="protein sequence ID" value="SPF47305.1"/>
    <property type="molecule type" value="Genomic_DNA"/>
</dbReference>
<evidence type="ECO:0000256" key="1">
    <source>
        <dbReference type="SAM" id="Phobius"/>
    </source>
</evidence>
<reference evidence="3" key="1">
    <citation type="submission" date="2018-02" db="EMBL/GenBank/DDBJ databases">
        <authorList>
            <person name="Hausmann B."/>
        </authorList>
    </citation>
    <scope>NUCLEOTIDE SEQUENCE [LARGE SCALE GENOMIC DNA]</scope>
    <source>
        <strain evidence="3">Peat soil MAG SbA1</strain>
    </source>
</reference>
<evidence type="ECO:0008006" key="4">
    <source>
        <dbReference type="Google" id="ProtNLM"/>
    </source>
</evidence>
<dbReference type="Proteomes" id="UP000238701">
    <property type="component" value="Unassembled WGS sequence"/>
</dbReference>
<dbReference type="InterPro" id="IPR036249">
    <property type="entry name" value="Thioredoxin-like_sf"/>
</dbReference>
<organism evidence="2 3">
    <name type="scientific">Candidatus Sulfotelmatobacter kueseliae</name>
    <dbReference type="NCBI Taxonomy" id="2042962"/>
    <lineage>
        <taxon>Bacteria</taxon>
        <taxon>Pseudomonadati</taxon>
        <taxon>Acidobacteriota</taxon>
        <taxon>Terriglobia</taxon>
        <taxon>Terriglobales</taxon>
        <taxon>Candidatus Korobacteraceae</taxon>
        <taxon>Candidatus Sulfotelmatobacter</taxon>
    </lineage>
</organism>
<evidence type="ECO:0000313" key="2">
    <source>
        <dbReference type="EMBL" id="SPF47305.1"/>
    </source>
</evidence>
<keyword evidence="1" id="KW-0812">Transmembrane</keyword>
<proteinExistence type="predicted"/>
<dbReference type="Gene3D" id="3.40.30.10">
    <property type="entry name" value="Glutaredoxin"/>
    <property type="match status" value="1"/>
</dbReference>